<gene>
    <name evidence="4" type="ORF">POM88_012698</name>
</gene>
<proteinExistence type="inferred from homology"/>
<keyword evidence="2" id="KW-0804">Transcription</keyword>
<name>A0AAD8J0E1_9APIA</name>
<evidence type="ECO:0000256" key="3">
    <source>
        <dbReference type="ARBA" id="ARBA00022946"/>
    </source>
</evidence>
<comment type="caution">
    <text evidence="4">The sequence shown here is derived from an EMBL/GenBank/DDBJ whole genome shotgun (WGS) entry which is preliminary data.</text>
</comment>
<dbReference type="EMBL" id="JAUIZM010000003">
    <property type="protein sequence ID" value="KAK1393642.1"/>
    <property type="molecule type" value="Genomic_DNA"/>
</dbReference>
<dbReference type="Gene3D" id="1.25.70.10">
    <property type="entry name" value="Transcription termination factor 3, mitochondrial"/>
    <property type="match status" value="1"/>
</dbReference>
<dbReference type="GO" id="GO:0006353">
    <property type="term" value="P:DNA-templated transcription termination"/>
    <property type="evidence" value="ECO:0007669"/>
    <property type="project" value="UniProtKB-KW"/>
</dbReference>
<keyword evidence="3" id="KW-0809">Transit peptide</keyword>
<accession>A0AAD8J0E1</accession>
<evidence type="ECO:0000313" key="4">
    <source>
        <dbReference type="EMBL" id="KAK1393642.1"/>
    </source>
</evidence>
<keyword evidence="2" id="KW-0806">Transcription termination</keyword>
<keyword evidence="5" id="KW-1185">Reference proteome</keyword>
<sequence length="322" mass="37008">MLAKYPFMLSLNVGKAKSKLDFLSNYGFTSDDLCQILVDDGHVIKRGLENCIVPSCEILKGLFQDRKSVIFVVKKFPRVLKQDLSKSLVPNVELLRLYGVPYSRILEMVKHQPRSFLNGAEKFKIFVGEIREMGFDPGKSHFAGAIYMWSGFSKETRERKWDLYRKLGWSDDEILLAFKKQPHIMITSEEKIERVMDFLVNKMGRDASQVSSCPHVIMHSLENWTMPRCLVVQFLLSKGLVKENLTLNSFIVLKGGKFRERYVDRFCVEFPQVLNLYGVTEDNRLNLHPKFLPGEKISSEFVCCSEKENAGTNANKLMKTTA</sequence>
<dbReference type="PANTHER" id="PTHR13068">
    <property type="entry name" value="CGI-12 PROTEIN-RELATED"/>
    <property type="match status" value="1"/>
</dbReference>
<evidence type="ECO:0000256" key="2">
    <source>
        <dbReference type="ARBA" id="ARBA00022472"/>
    </source>
</evidence>
<dbReference type="GO" id="GO:0003676">
    <property type="term" value="F:nucleic acid binding"/>
    <property type="evidence" value="ECO:0007669"/>
    <property type="project" value="InterPro"/>
</dbReference>
<dbReference type="PANTHER" id="PTHR13068:SF166">
    <property type="entry name" value="TRANSCRIPTION TERMINATION FACTOR MTERF15, MITOCHONDRIAL-LIKE"/>
    <property type="match status" value="1"/>
</dbReference>
<dbReference type="SMART" id="SM00733">
    <property type="entry name" value="Mterf"/>
    <property type="match status" value="5"/>
</dbReference>
<dbReference type="InterPro" id="IPR038538">
    <property type="entry name" value="MTERF_sf"/>
</dbReference>
<evidence type="ECO:0000313" key="5">
    <source>
        <dbReference type="Proteomes" id="UP001237642"/>
    </source>
</evidence>
<keyword evidence="2" id="KW-0805">Transcription regulation</keyword>
<dbReference type="Proteomes" id="UP001237642">
    <property type="component" value="Unassembled WGS sequence"/>
</dbReference>
<reference evidence="4" key="1">
    <citation type="submission" date="2023-02" db="EMBL/GenBank/DDBJ databases">
        <title>Genome of toxic invasive species Heracleum sosnowskyi carries increased number of genes despite the absence of recent whole-genome duplications.</title>
        <authorList>
            <person name="Schelkunov M."/>
            <person name="Shtratnikova V."/>
            <person name="Makarenko M."/>
            <person name="Klepikova A."/>
            <person name="Omelchenko D."/>
            <person name="Novikova G."/>
            <person name="Obukhova E."/>
            <person name="Bogdanov V."/>
            <person name="Penin A."/>
            <person name="Logacheva M."/>
        </authorList>
    </citation>
    <scope>NUCLEOTIDE SEQUENCE</scope>
    <source>
        <strain evidence="4">Hsosn_3</strain>
        <tissue evidence="4">Leaf</tissue>
    </source>
</reference>
<dbReference type="Pfam" id="PF02536">
    <property type="entry name" value="mTERF"/>
    <property type="match status" value="2"/>
</dbReference>
<reference evidence="4" key="2">
    <citation type="submission" date="2023-05" db="EMBL/GenBank/DDBJ databases">
        <authorList>
            <person name="Schelkunov M.I."/>
        </authorList>
    </citation>
    <scope>NUCLEOTIDE SEQUENCE</scope>
    <source>
        <strain evidence="4">Hsosn_3</strain>
        <tissue evidence="4">Leaf</tissue>
    </source>
</reference>
<comment type="similarity">
    <text evidence="1">Belongs to the mTERF family.</text>
</comment>
<protein>
    <submittedName>
        <fullName evidence="4">Transcription termination factor like</fullName>
    </submittedName>
</protein>
<dbReference type="InterPro" id="IPR003690">
    <property type="entry name" value="MTERF"/>
</dbReference>
<dbReference type="AlphaFoldDB" id="A0AAD8J0E1"/>
<organism evidence="4 5">
    <name type="scientific">Heracleum sosnowskyi</name>
    <dbReference type="NCBI Taxonomy" id="360622"/>
    <lineage>
        <taxon>Eukaryota</taxon>
        <taxon>Viridiplantae</taxon>
        <taxon>Streptophyta</taxon>
        <taxon>Embryophyta</taxon>
        <taxon>Tracheophyta</taxon>
        <taxon>Spermatophyta</taxon>
        <taxon>Magnoliopsida</taxon>
        <taxon>eudicotyledons</taxon>
        <taxon>Gunneridae</taxon>
        <taxon>Pentapetalae</taxon>
        <taxon>asterids</taxon>
        <taxon>campanulids</taxon>
        <taxon>Apiales</taxon>
        <taxon>Apiaceae</taxon>
        <taxon>Apioideae</taxon>
        <taxon>apioid superclade</taxon>
        <taxon>Tordylieae</taxon>
        <taxon>Tordyliinae</taxon>
        <taxon>Heracleum</taxon>
    </lineage>
</organism>
<dbReference type="FunFam" id="1.25.70.10:FF:000001">
    <property type="entry name" value="Mitochondrial transcription termination factor-like"/>
    <property type="match status" value="1"/>
</dbReference>
<evidence type="ECO:0000256" key="1">
    <source>
        <dbReference type="ARBA" id="ARBA00007692"/>
    </source>
</evidence>